<dbReference type="Pfam" id="PF13456">
    <property type="entry name" value="RVT_3"/>
    <property type="match status" value="1"/>
</dbReference>
<dbReference type="SUPFAM" id="SSF53098">
    <property type="entry name" value="Ribonuclease H-like"/>
    <property type="match status" value="1"/>
</dbReference>
<evidence type="ECO:0000313" key="4">
    <source>
        <dbReference type="RefSeq" id="XP_018812931.2"/>
    </source>
</evidence>
<evidence type="ECO:0000313" key="3">
    <source>
        <dbReference type="Proteomes" id="UP000235220"/>
    </source>
</evidence>
<evidence type="ECO:0000259" key="1">
    <source>
        <dbReference type="Pfam" id="PF13456"/>
    </source>
</evidence>
<dbReference type="CDD" id="cd06222">
    <property type="entry name" value="RNase_H_like"/>
    <property type="match status" value="1"/>
</dbReference>
<feature type="domain" description="Reverse transcriptase zinc-binding" evidence="2">
    <location>
        <begin position="2"/>
        <end position="55"/>
    </location>
</feature>
<dbReference type="GO" id="GO:0004523">
    <property type="term" value="F:RNA-DNA hybrid ribonuclease activity"/>
    <property type="evidence" value="ECO:0007669"/>
    <property type="project" value="InterPro"/>
</dbReference>
<sequence>MVKLFLWKAANELLPTKKNLFQRKVVEDPLCPICFKEEESVIHMLWECPTANDVWANGLSGVTKWKREGGDFLGLWERLMGGLDKSKLEEIAVQLRKVWLRSNTLVFDKRLTCPKMLISTSIESLKDFKQANSLVNSNNEIQQSELSVNMTRWIRPATNFVKVNWDVPLDVKERKMGMGVIIIDENGEALLAACDSRRNVLSVEIAECQALWRAMQLCNDLNIHNAIFEGDAKTVIMEVKGDEENFSYFGSLIDDIRNVLSFRMSWSFQFDYRQKNIVAHNLAKAALHIVEEKVWIEIVPDFIVNSLDYDRRCMQDTHMKV</sequence>
<dbReference type="OrthoDB" id="1745333at2759"/>
<dbReference type="InterPro" id="IPR026960">
    <property type="entry name" value="RVT-Znf"/>
</dbReference>
<keyword evidence="3" id="KW-1185">Reference proteome</keyword>
<dbReference type="KEGG" id="jre:108985193"/>
<dbReference type="InterPro" id="IPR012337">
    <property type="entry name" value="RNaseH-like_sf"/>
</dbReference>
<dbReference type="Pfam" id="PF13966">
    <property type="entry name" value="zf-RVT"/>
    <property type="match status" value="1"/>
</dbReference>
<reference evidence="4" key="1">
    <citation type="submission" date="2025-08" db="UniProtKB">
        <authorList>
            <consortium name="RefSeq"/>
        </authorList>
    </citation>
    <scope>IDENTIFICATION</scope>
    <source>
        <tissue evidence="4">Leaves</tissue>
    </source>
</reference>
<gene>
    <name evidence="4" type="primary">LOC108985193</name>
</gene>
<dbReference type="GO" id="GO:0003676">
    <property type="term" value="F:nucleic acid binding"/>
    <property type="evidence" value="ECO:0007669"/>
    <property type="project" value="InterPro"/>
</dbReference>
<dbReference type="InterPro" id="IPR036397">
    <property type="entry name" value="RNaseH_sf"/>
</dbReference>
<dbReference type="InterPro" id="IPR052929">
    <property type="entry name" value="RNase_H-like_EbsB-rel"/>
</dbReference>
<dbReference type="PANTHER" id="PTHR47074">
    <property type="entry name" value="BNAC02G40300D PROTEIN"/>
    <property type="match status" value="1"/>
</dbReference>
<dbReference type="InParanoid" id="A0A2I4E0K8"/>
<organism evidence="3 4">
    <name type="scientific">Juglans regia</name>
    <name type="common">English walnut</name>
    <dbReference type="NCBI Taxonomy" id="51240"/>
    <lineage>
        <taxon>Eukaryota</taxon>
        <taxon>Viridiplantae</taxon>
        <taxon>Streptophyta</taxon>
        <taxon>Embryophyta</taxon>
        <taxon>Tracheophyta</taxon>
        <taxon>Spermatophyta</taxon>
        <taxon>Magnoliopsida</taxon>
        <taxon>eudicotyledons</taxon>
        <taxon>Gunneridae</taxon>
        <taxon>Pentapetalae</taxon>
        <taxon>rosids</taxon>
        <taxon>fabids</taxon>
        <taxon>Fagales</taxon>
        <taxon>Juglandaceae</taxon>
        <taxon>Juglans</taxon>
    </lineage>
</organism>
<feature type="domain" description="RNase H type-1" evidence="1">
    <location>
        <begin position="166"/>
        <end position="286"/>
    </location>
</feature>
<dbReference type="InterPro" id="IPR044730">
    <property type="entry name" value="RNase_H-like_dom_plant"/>
</dbReference>
<accession>A0A2I4E0K8</accession>
<dbReference type="InterPro" id="IPR002156">
    <property type="entry name" value="RNaseH_domain"/>
</dbReference>
<dbReference type="PANTHER" id="PTHR47074:SF48">
    <property type="entry name" value="POLYNUCLEOTIDYL TRANSFERASE, RIBONUCLEASE H-LIKE SUPERFAMILY PROTEIN"/>
    <property type="match status" value="1"/>
</dbReference>
<proteinExistence type="predicted"/>
<protein>
    <submittedName>
        <fullName evidence="4">Uncharacterized protein LOC108985193</fullName>
    </submittedName>
</protein>
<name>A0A2I4E0K8_JUGRE</name>
<evidence type="ECO:0000259" key="2">
    <source>
        <dbReference type="Pfam" id="PF13966"/>
    </source>
</evidence>
<dbReference type="Proteomes" id="UP000235220">
    <property type="component" value="Chromosome 6"/>
</dbReference>
<dbReference type="RefSeq" id="XP_018812931.2">
    <property type="nucleotide sequence ID" value="XM_018957386.2"/>
</dbReference>
<dbReference type="AlphaFoldDB" id="A0A2I4E0K8"/>
<dbReference type="Gene3D" id="3.30.420.10">
    <property type="entry name" value="Ribonuclease H-like superfamily/Ribonuclease H"/>
    <property type="match status" value="1"/>
</dbReference>
<dbReference type="GeneID" id="108985193"/>